<dbReference type="OrthoDB" id="1930729at2759"/>
<reference evidence="3 4" key="1">
    <citation type="submission" date="2019-12" db="EMBL/GenBank/DDBJ databases">
        <authorList>
            <person name="Alioto T."/>
            <person name="Alioto T."/>
            <person name="Gomez Garrido J."/>
        </authorList>
    </citation>
    <scope>NUCLEOTIDE SEQUENCE [LARGE SCALE GENOMIC DNA]</scope>
</reference>
<keyword evidence="2" id="KW-0812">Transmembrane</keyword>
<name>A0A8S0UTC3_OLEEU</name>
<keyword evidence="4" id="KW-1185">Reference proteome</keyword>
<feature type="region of interest" description="Disordered" evidence="1">
    <location>
        <begin position="102"/>
        <end position="162"/>
    </location>
</feature>
<evidence type="ECO:0000313" key="3">
    <source>
        <dbReference type="EMBL" id="CAA3021184.1"/>
    </source>
</evidence>
<dbReference type="EMBL" id="CACTIH010009050">
    <property type="protein sequence ID" value="CAA3021184.1"/>
    <property type="molecule type" value="Genomic_DNA"/>
</dbReference>
<dbReference type="Proteomes" id="UP000594638">
    <property type="component" value="Unassembled WGS sequence"/>
</dbReference>
<dbReference type="Gramene" id="OE9A074785T1">
    <property type="protein sequence ID" value="OE9A074785C1"/>
    <property type="gene ID" value="OE9A074785"/>
</dbReference>
<proteinExistence type="predicted"/>
<feature type="transmembrane region" description="Helical" evidence="2">
    <location>
        <begin position="15"/>
        <end position="33"/>
    </location>
</feature>
<evidence type="ECO:0000313" key="4">
    <source>
        <dbReference type="Proteomes" id="UP000594638"/>
    </source>
</evidence>
<keyword evidence="2" id="KW-0472">Membrane</keyword>
<comment type="caution">
    <text evidence="3">The sequence shown here is derived from an EMBL/GenBank/DDBJ whole genome shotgun (WGS) entry which is preliminary data.</text>
</comment>
<accession>A0A8S0UTC3</accession>
<evidence type="ECO:0000256" key="1">
    <source>
        <dbReference type="SAM" id="MobiDB-lite"/>
    </source>
</evidence>
<organism evidence="3 4">
    <name type="scientific">Olea europaea subsp. europaea</name>
    <dbReference type="NCBI Taxonomy" id="158383"/>
    <lineage>
        <taxon>Eukaryota</taxon>
        <taxon>Viridiplantae</taxon>
        <taxon>Streptophyta</taxon>
        <taxon>Embryophyta</taxon>
        <taxon>Tracheophyta</taxon>
        <taxon>Spermatophyta</taxon>
        <taxon>Magnoliopsida</taxon>
        <taxon>eudicotyledons</taxon>
        <taxon>Gunneridae</taxon>
        <taxon>Pentapetalae</taxon>
        <taxon>asterids</taxon>
        <taxon>lamiids</taxon>
        <taxon>Lamiales</taxon>
        <taxon>Oleaceae</taxon>
        <taxon>Oleeae</taxon>
        <taxon>Olea</taxon>
    </lineage>
</organism>
<protein>
    <submittedName>
        <fullName evidence="3">Uncharacterized protein</fullName>
    </submittedName>
</protein>
<feature type="compositionally biased region" description="Basic and acidic residues" evidence="1">
    <location>
        <begin position="108"/>
        <end position="121"/>
    </location>
</feature>
<sequence>MSDLDLIETLPDTDVAMIGMLYFITAYLFPRDYKKVFDHFLFMLVEDFSAMNQFPWDEQLSAAKLEGPDCFSNPNIEICDLEPSETEMAMPYMNGVQYKKPIQPKFSPDSRRDKSRIEMSVDRAGMSGKSGPSVLLLTDSSVRQARVPDNDDDDFVDPPLIW</sequence>
<evidence type="ECO:0000256" key="2">
    <source>
        <dbReference type="SAM" id="Phobius"/>
    </source>
</evidence>
<gene>
    <name evidence="3" type="ORF">OLEA9_A074785</name>
</gene>
<keyword evidence="2" id="KW-1133">Transmembrane helix</keyword>
<dbReference type="AlphaFoldDB" id="A0A8S0UTC3"/>